<reference evidence="2 6" key="1">
    <citation type="journal article" date="2015" name="Science">
        <title>Genetic determinants of in vivo fitness and diet responsiveness in multiple human gut Bacteroides.</title>
        <authorList>
            <person name="Wu M."/>
            <person name="McNulty N.P."/>
            <person name="Rodionov D.A."/>
            <person name="Khoroshkin M.S."/>
            <person name="Griffin N.W."/>
            <person name="Cheng J."/>
            <person name="Latreille P."/>
            <person name="Kerstetter R.A."/>
            <person name="Terrapon N."/>
            <person name="Henrissat B."/>
            <person name="Osterman A.L."/>
            <person name="Gordon J.I."/>
        </authorList>
    </citation>
    <scope>NUCLEOTIDE SEQUENCE [LARGE SCALE GENOMIC DNA]</scope>
    <source>
        <strain evidence="2 6">WH2</strain>
    </source>
</reference>
<name>A0A0P0GQG2_9BACE</name>
<organism evidence="2 6">
    <name type="scientific">Bacteroides cellulosilyticus</name>
    <dbReference type="NCBI Taxonomy" id="246787"/>
    <lineage>
        <taxon>Bacteria</taxon>
        <taxon>Pseudomonadati</taxon>
        <taxon>Bacteroidota</taxon>
        <taxon>Bacteroidia</taxon>
        <taxon>Bacteroidales</taxon>
        <taxon>Bacteroidaceae</taxon>
        <taxon>Bacteroides</taxon>
    </lineage>
</organism>
<dbReference type="EMBL" id="JAVSNH010000001">
    <property type="protein sequence ID" value="MDT4512042.1"/>
    <property type="molecule type" value="Genomic_DNA"/>
</dbReference>
<evidence type="ECO:0000313" key="6">
    <source>
        <dbReference type="Proteomes" id="UP000061809"/>
    </source>
</evidence>
<evidence type="ECO:0000313" key="7">
    <source>
        <dbReference type="Proteomes" id="UP000325055"/>
    </source>
</evidence>
<evidence type="ECO:0000313" key="5">
    <source>
        <dbReference type="EMBL" id="MDT4512042.1"/>
    </source>
</evidence>
<keyword evidence="1" id="KW-0812">Transmembrane</keyword>
<dbReference type="Proteomes" id="UP000482653">
    <property type="component" value="Unassembled WGS sequence"/>
</dbReference>
<dbReference type="EMBL" id="VVYX01000008">
    <property type="protein sequence ID" value="KAA5420310.1"/>
    <property type="molecule type" value="Genomic_DNA"/>
</dbReference>
<keyword evidence="1" id="KW-0472">Membrane</keyword>
<keyword evidence="1" id="KW-1133">Transmembrane helix</keyword>
<evidence type="ECO:0000313" key="3">
    <source>
        <dbReference type="EMBL" id="KAA5408494.1"/>
    </source>
</evidence>
<dbReference type="Proteomes" id="UP000061809">
    <property type="component" value="Chromosome"/>
</dbReference>
<protein>
    <recommendedName>
        <fullName evidence="9">Mpv17/PMP22 family protein</fullName>
    </recommendedName>
</protein>
<evidence type="ECO:0008006" key="9">
    <source>
        <dbReference type="Google" id="ProtNLM"/>
    </source>
</evidence>
<dbReference type="RefSeq" id="WP_007214195.1">
    <property type="nucleotide sequence ID" value="NZ_CAXKYC010000026.1"/>
</dbReference>
<dbReference type="AlphaFoldDB" id="A0A0P0GQG2"/>
<proteinExistence type="predicted"/>
<dbReference type="KEGG" id="bcel:BcellWH2_05393"/>
<evidence type="ECO:0000313" key="8">
    <source>
        <dbReference type="Proteomes" id="UP000482653"/>
    </source>
</evidence>
<dbReference type="Proteomes" id="UP001266995">
    <property type="component" value="Unassembled WGS sequence"/>
</dbReference>
<feature type="transmembrane region" description="Helical" evidence="1">
    <location>
        <begin position="208"/>
        <end position="226"/>
    </location>
</feature>
<sequence>MKKQDFLFIILVVVVFLPFFLSDAVYDWYKSFNAAHGMVMSFLKFAILSSLGEVLGLRISAGVYNRKGFGIIPRMVVWGILGMGINAAMIIFSKGVPQFMEYMGMANAAATFTSEAMSLDKVLVALAISVTMNTIFAPVFMTFHKITDTHILMCGGSIKSLITPIPMTKIITGLNWNVQWNFVFKKTIPFFWYPAHTITFMLPPDMRVLFAALLGIVLGVLLAVAARK</sequence>
<accession>A0A0P0GQG2</accession>
<evidence type="ECO:0000313" key="2">
    <source>
        <dbReference type="EMBL" id="ALJ62593.1"/>
    </source>
</evidence>
<reference evidence="7 8" key="2">
    <citation type="journal article" date="2019" name="Nat. Med.">
        <title>A library of human gut bacterial isolates paired with longitudinal multiomics data enables mechanistic microbiome research.</title>
        <authorList>
            <person name="Poyet M."/>
            <person name="Groussin M."/>
            <person name="Gibbons S.M."/>
            <person name="Avila-Pacheco J."/>
            <person name="Jiang X."/>
            <person name="Kearney S.M."/>
            <person name="Perrotta A.R."/>
            <person name="Berdy B."/>
            <person name="Zhao S."/>
            <person name="Lieberman T.D."/>
            <person name="Swanson P.K."/>
            <person name="Smith M."/>
            <person name="Roesemann S."/>
            <person name="Alexander J.E."/>
            <person name="Rich S.A."/>
            <person name="Livny J."/>
            <person name="Vlamakis H."/>
            <person name="Clish C."/>
            <person name="Bullock K."/>
            <person name="Deik A."/>
            <person name="Scott J."/>
            <person name="Pierce K.A."/>
            <person name="Xavier R.J."/>
            <person name="Alm E.J."/>
        </authorList>
    </citation>
    <scope>NUCLEOTIDE SEQUENCE [LARGE SCALE GENOMIC DNA]</scope>
    <source>
        <strain evidence="3 7">BIOML-A7</strain>
        <strain evidence="4 8">BIOML-A8</strain>
    </source>
</reference>
<dbReference type="EMBL" id="CP012801">
    <property type="protein sequence ID" value="ALJ62593.1"/>
    <property type="molecule type" value="Genomic_DNA"/>
</dbReference>
<dbReference type="PATRIC" id="fig|246787.4.peg.5566"/>
<dbReference type="EMBL" id="VVYW01000010">
    <property type="protein sequence ID" value="KAA5408494.1"/>
    <property type="molecule type" value="Genomic_DNA"/>
</dbReference>
<feature type="transmembrane region" description="Helical" evidence="1">
    <location>
        <begin position="71"/>
        <end position="92"/>
    </location>
</feature>
<feature type="transmembrane region" description="Helical" evidence="1">
    <location>
        <begin position="122"/>
        <end position="143"/>
    </location>
</feature>
<gene>
    <name evidence="2" type="ORF">BcellWH2_05393</name>
    <name evidence="3" type="ORF">F2Y86_14085</name>
    <name evidence="4" type="ORF">F2Y87_08040</name>
    <name evidence="5" type="ORF">RO785_13795</name>
</gene>
<evidence type="ECO:0000256" key="1">
    <source>
        <dbReference type="SAM" id="Phobius"/>
    </source>
</evidence>
<evidence type="ECO:0000313" key="4">
    <source>
        <dbReference type="EMBL" id="KAA5420310.1"/>
    </source>
</evidence>
<feature type="transmembrane region" description="Helical" evidence="1">
    <location>
        <begin position="38"/>
        <end position="59"/>
    </location>
</feature>
<reference evidence="5" key="3">
    <citation type="submission" date="2023-08" db="EMBL/GenBank/DDBJ databases">
        <title>Reintroducing virulent viruses to syntetic microbiomes.</title>
        <authorList>
            <person name="Wilde J."/>
            <person name="Boyes R."/>
            <person name="Robinson A.V."/>
            <person name="Daisley B.A."/>
            <person name="Allen-Vercoe E."/>
        </authorList>
    </citation>
    <scope>NUCLEOTIDE SEQUENCE</scope>
    <source>
        <strain evidence="5">225I_12FAA</strain>
    </source>
</reference>
<dbReference type="Proteomes" id="UP000325055">
    <property type="component" value="Unassembled WGS sequence"/>
</dbReference>